<dbReference type="SUPFAM" id="SSF81383">
    <property type="entry name" value="F-box domain"/>
    <property type="match status" value="1"/>
</dbReference>
<name>A0A7J7H5F8_CAMSI</name>
<sequence length="772" mass="89290">MVDASTPKRNPNPNPSSSETVANNDDLLNQILLHLPIRSLLRFKSVSKHWLSLITNPHFLHLRTTHPNPRPSGLFLYRYSHQIHPDFDFLSLLNYESPSKAPFNALTFIDDPSDLRILQSCNGLLLCRGLHLYIYNPTTTFDPSKSPHYKVVSVNFSWGLPDHYELEIFSSETGLLSPSGDPFNSDVSFNLGVFWNGALHWISTFGGDSFYFNVDEERLETMPMPPIPDGWEERRPRYFRESRDHLHLIEIYGPRTTQFNVYEMERDYCEWFVKYRVDLDAIPNVFPEMIRSSLDPSDLHYYQFVILGLIREESDEESFLVLHIPGKVIRYNFRDKSFRELFDVPHRPDNECFSFEGSLNFSGWFNAFEFIESLAYLHRSSRLNNLEYEFISFNDPLTFTPPFTTLTFIPDPSGLKILQSCNGLLFCCSSQTRNVKCKYYVLVWIYRYNNAKAISSASIVELAIMMSSTLLVGYLFSGDFVRIFLGQDISHLEETEAEKHLAFPSVEMSSLEPEGLVEITSILVGFLQPVVHGVNFAFDPSKSPHYKVICVRSSDLSSEHYQIEIYSSNTGLWRVSGQPFTTHVNIQFNGRVYWNGAIHWLSIREYSLCFDVDKECLQIMPMPPLPSGYDRRWFNYFGESGDHLHLIERYRPPSMQFNIYELERDRSEWFVKYRIDLGSVAAKFPEMIPTRTIAEHLNFYNFVILSVVQRETTDGGESSFLVLHINGKVMRYSFEDKSLKKLCDFAASAPGRPVSFSGRPICFPFIESLSCV</sequence>
<organism evidence="3 4">
    <name type="scientific">Camellia sinensis</name>
    <name type="common">Tea plant</name>
    <name type="synonym">Thea sinensis</name>
    <dbReference type="NCBI Taxonomy" id="4442"/>
    <lineage>
        <taxon>Eukaryota</taxon>
        <taxon>Viridiplantae</taxon>
        <taxon>Streptophyta</taxon>
        <taxon>Embryophyta</taxon>
        <taxon>Tracheophyta</taxon>
        <taxon>Spermatophyta</taxon>
        <taxon>Magnoliopsida</taxon>
        <taxon>eudicotyledons</taxon>
        <taxon>Gunneridae</taxon>
        <taxon>Pentapetalae</taxon>
        <taxon>asterids</taxon>
        <taxon>Ericales</taxon>
        <taxon>Theaceae</taxon>
        <taxon>Camellia</taxon>
    </lineage>
</organism>
<evidence type="ECO:0000256" key="1">
    <source>
        <dbReference type="SAM" id="MobiDB-lite"/>
    </source>
</evidence>
<keyword evidence="4" id="KW-1185">Reference proteome</keyword>
<accession>A0A7J7H5F8</accession>
<proteinExistence type="predicted"/>
<protein>
    <recommendedName>
        <fullName evidence="2">F-box domain-containing protein</fullName>
    </recommendedName>
</protein>
<dbReference type="InterPro" id="IPR006527">
    <property type="entry name" value="F-box-assoc_dom_typ1"/>
</dbReference>
<dbReference type="InterPro" id="IPR055290">
    <property type="entry name" value="At3g26010-like"/>
</dbReference>
<reference evidence="3 4" key="2">
    <citation type="submission" date="2020-07" db="EMBL/GenBank/DDBJ databases">
        <title>Genome assembly of wild tea tree DASZ reveals pedigree and selection history of tea varieties.</title>
        <authorList>
            <person name="Zhang W."/>
        </authorList>
    </citation>
    <scope>NUCLEOTIDE SEQUENCE [LARGE SCALE GENOMIC DNA]</scope>
    <source>
        <strain evidence="4">cv. G240</strain>
        <tissue evidence="3">Leaf</tissue>
    </source>
</reference>
<evidence type="ECO:0000313" key="3">
    <source>
        <dbReference type="EMBL" id="KAF5948129.1"/>
    </source>
</evidence>
<dbReference type="CDD" id="cd22157">
    <property type="entry name" value="F-box_AtFBW1-like"/>
    <property type="match status" value="1"/>
</dbReference>
<dbReference type="InterPro" id="IPR001810">
    <property type="entry name" value="F-box_dom"/>
</dbReference>
<dbReference type="SMART" id="SM00256">
    <property type="entry name" value="FBOX"/>
    <property type="match status" value="1"/>
</dbReference>
<evidence type="ECO:0000259" key="2">
    <source>
        <dbReference type="SMART" id="SM00256"/>
    </source>
</evidence>
<dbReference type="PANTHER" id="PTHR35546:SF134">
    <property type="entry name" value="F-BOX ASSOCIATED DOMAIN-CONTAINING PROTEIN"/>
    <property type="match status" value="1"/>
</dbReference>
<dbReference type="Pfam" id="PF00646">
    <property type="entry name" value="F-box"/>
    <property type="match status" value="1"/>
</dbReference>
<dbReference type="InterPro" id="IPR036047">
    <property type="entry name" value="F-box-like_dom_sf"/>
</dbReference>
<reference evidence="4" key="1">
    <citation type="journal article" date="2020" name="Nat. Commun.">
        <title>Genome assembly of wild tea tree DASZ reveals pedigree and selection history of tea varieties.</title>
        <authorList>
            <person name="Zhang W."/>
            <person name="Zhang Y."/>
            <person name="Qiu H."/>
            <person name="Guo Y."/>
            <person name="Wan H."/>
            <person name="Zhang X."/>
            <person name="Scossa F."/>
            <person name="Alseekh S."/>
            <person name="Zhang Q."/>
            <person name="Wang P."/>
            <person name="Xu L."/>
            <person name="Schmidt M.H."/>
            <person name="Jia X."/>
            <person name="Li D."/>
            <person name="Zhu A."/>
            <person name="Guo F."/>
            <person name="Chen W."/>
            <person name="Ni D."/>
            <person name="Usadel B."/>
            <person name="Fernie A.R."/>
            <person name="Wen W."/>
        </authorList>
    </citation>
    <scope>NUCLEOTIDE SEQUENCE [LARGE SCALE GENOMIC DNA]</scope>
    <source>
        <strain evidence="4">cv. G240</strain>
    </source>
</reference>
<dbReference type="Pfam" id="PF07734">
    <property type="entry name" value="FBA_1"/>
    <property type="match status" value="1"/>
</dbReference>
<comment type="caution">
    <text evidence="3">The sequence shown here is derived from an EMBL/GenBank/DDBJ whole genome shotgun (WGS) entry which is preliminary data.</text>
</comment>
<feature type="region of interest" description="Disordered" evidence="1">
    <location>
        <begin position="1"/>
        <end position="21"/>
    </location>
</feature>
<feature type="domain" description="F-box" evidence="2">
    <location>
        <begin position="23"/>
        <end position="63"/>
    </location>
</feature>
<dbReference type="AlphaFoldDB" id="A0A7J7H5F8"/>
<dbReference type="Gene3D" id="1.20.1280.50">
    <property type="match status" value="1"/>
</dbReference>
<dbReference type="Proteomes" id="UP000593564">
    <property type="component" value="Unassembled WGS sequence"/>
</dbReference>
<gene>
    <name evidence="3" type="ORF">HYC85_014086</name>
</gene>
<dbReference type="EMBL" id="JACBKZ010000006">
    <property type="protein sequence ID" value="KAF5948129.1"/>
    <property type="molecule type" value="Genomic_DNA"/>
</dbReference>
<evidence type="ECO:0000313" key="4">
    <source>
        <dbReference type="Proteomes" id="UP000593564"/>
    </source>
</evidence>
<dbReference type="PANTHER" id="PTHR35546">
    <property type="entry name" value="F-BOX PROTEIN INTERACTION DOMAIN PROTEIN-RELATED"/>
    <property type="match status" value="1"/>
</dbReference>